<dbReference type="InterPro" id="IPR001761">
    <property type="entry name" value="Peripla_BP/Lac1_sug-bd_dom"/>
</dbReference>
<keyword evidence="2 5" id="KW-0238">DNA-binding</keyword>
<dbReference type="CDD" id="cd01392">
    <property type="entry name" value="HTH_LacI"/>
    <property type="match status" value="1"/>
</dbReference>
<evidence type="ECO:0000256" key="2">
    <source>
        <dbReference type="ARBA" id="ARBA00023125"/>
    </source>
</evidence>
<evidence type="ECO:0000256" key="1">
    <source>
        <dbReference type="ARBA" id="ARBA00023015"/>
    </source>
</evidence>
<dbReference type="Pfam" id="PF00532">
    <property type="entry name" value="Peripla_BP_1"/>
    <property type="match status" value="1"/>
</dbReference>
<accession>A0A840TVR7</accession>
<keyword evidence="6" id="KW-1185">Reference proteome</keyword>
<dbReference type="InterPro" id="IPR010982">
    <property type="entry name" value="Lambda_DNA-bd_dom_sf"/>
</dbReference>
<dbReference type="GO" id="GO:0000976">
    <property type="term" value="F:transcription cis-regulatory region binding"/>
    <property type="evidence" value="ECO:0007669"/>
    <property type="project" value="TreeGrafter"/>
</dbReference>
<comment type="caution">
    <text evidence="5">The sequence shown here is derived from an EMBL/GenBank/DDBJ whole genome shotgun (WGS) entry which is preliminary data.</text>
</comment>
<dbReference type="AlphaFoldDB" id="A0A840TVR7"/>
<dbReference type="Gene3D" id="3.40.50.2300">
    <property type="match status" value="2"/>
</dbReference>
<keyword evidence="3" id="KW-0804">Transcription</keyword>
<protein>
    <submittedName>
        <fullName evidence="5">DNA-binding LacI/PurR family transcriptional regulator</fullName>
    </submittedName>
</protein>
<evidence type="ECO:0000256" key="3">
    <source>
        <dbReference type="ARBA" id="ARBA00023163"/>
    </source>
</evidence>
<dbReference type="SUPFAM" id="SSF47413">
    <property type="entry name" value="lambda repressor-like DNA-binding domains"/>
    <property type="match status" value="1"/>
</dbReference>
<feature type="domain" description="HTH lacI-type" evidence="4">
    <location>
        <begin position="12"/>
        <end position="66"/>
    </location>
</feature>
<reference evidence="5 6" key="1">
    <citation type="submission" date="2020-08" db="EMBL/GenBank/DDBJ databases">
        <title>Genomic Encyclopedia of Type Strains, Phase IV (KMG-IV): sequencing the most valuable type-strain genomes for metagenomic binning, comparative biology and taxonomic classification.</title>
        <authorList>
            <person name="Goeker M."/>
        </authorList>
    </citation>
    <scope>NUCLEOTIDE SEQUENCE [LARGE SCALE GENOMIC DNA]</scope>
    <source>
        <strain evidence="5 6">DSM 105074</strain>
    </source>
</reference>
<gene>
    <name evidence="5" type="ORF">HNQ92_002193</name>
</gene>
<evidence type="ECO:0000259" key="4">
    <source>
        <dbReference type="PROSITE" id="PS50932"/>
    </source>
</evidence>
<dbReference type="SUPFAM" id="SSF53822">
    <property type="entry name" value="Periplasmic binding protein-like I"/>
    <property type="match status" value="1"/>
</dbReference>
<proteinExistence type="predicted"/>
<evidence type="ECO:0000313" key="6">
    <source>
        <dbReference type="Proteomes" id="UP000557307"/>
    </source>
</evidence>
<dbReference type="InterPro" id="IPR000843">
    <property type="entry name" value="HTH_LacI"/>
</dbReference>
<dbReference type="SMART" id="SM00354">
    <property type="entry name" value="HTH_LACI"/>
    <property type="match status" value="1"/>
</dbReference>
<dbReference type="Gene3D" id="1.10.260.40">
    <property type="entry name" value="lambda repressor-like DNA-binding domains"/>
    <property type="match status" value="1"/>
</dbReference>
<dbReference type="GO" id="GO:0003700">
    <property type="term" value="F:DNA-binding transcription factor activity"/>
    <property type="evidence" value="ECO:0007669"/>
    <property type="project" value="TreeGrafter"/>
</dbReference>
<keyword evidence="1" id="KW-0805">Transcription regulation</keyword>
<dbReference type="Proteomes" id="UP000557307">
    <property type="component" value="Unassembled WGS sequence"/>
</dbReference>
<organism evidence="5 6">
    <name type="scientific">Rhabdobacter roseus</name>
    <dbReference type="NCBI Taxonomy" id="1655419"/>
    <lineage>
        <taxon>Bacteria</taxon>
        <taxon>Pseudomonadati</taxon>
        <taxon>Bacteroidota</taxon>
        <taxon>Cytophagia</taxon>
        <taxon>Cytophagales</taxon>
        <taxon>Cytophagaceae</taxon>
        <taxon>Rhabdobacter</taxon>
    </lineage>
</organism>
<dbReference type="PANTHER" id="PTHR30146:SF109">
    <property type="entry name" value="HTH-TYPE TRANSCRIPTIONAL REGULATOR GALS"/>
    <property type="match status" value="1"/>
</dbReference>
<dbReference type="PROSITE" id="PS50932">
    <property type="entry name" value="HTH_LACI_2"/>
    <property type="match status" value="1"/>
</dbReference>
<sequence>MPRLARNRRTSVTIYDIAEKLSISASTVSRALRGHPDIRQETIEAVKAMAKKLNYQPNTMAQNLRERRTKMIGLVLPEIQSSFYASVLNGIEEVAFQKGYQVMVCKSGENYQRELVQVYALSNLVDGMLVCLSEQTQKTDHFRHLKQQGTPCVFFDRAPENVAGHRVLFEDEALGFALTENLIKAGFRHIAHLTGPNYLKACKDRLAGYQKALQQYGLPDQPELVLSVGFGYQDGRLGFQKLMKLSPRPDAIFAGSDPIATAVVVEARRAGISIPQELGLATFGSDPMHTLLDPPVTGLNPKGFEMGSTAAQLCIQEIEKTGKSTRYKTEYLKCDIAVRRSSVKLSGDEQLIASYSRYLKSDTHGDELVYIY</sequence>
<evidence type="ECO:0000313" key="5">
    <source>
        <dbReference type="EMBL" id="MBB5284050.1"/>
    </source>
</evidence>
<dbReference type="PANTHER" id="PTHR30146">
    <property type="entry name" value="LACI-RELATED TRANSCRIPTIONAL REPRESSOR"/>
    <property type="match status" value="1"/>
</dbReference>
<dbReference type="Pfam" id="PF00356">
    <property type="entry name" value="LacI"/>
    <property type="match status" value="1"/>
</dbReference>
<dbReference type="EMBL" id="JACHGF010000003">
    <property type="protein sequence ID" value="MBB5284050.1"/>
    <property type="molecule type" value="Genomic_DNA"/>
</dbReference>
<name>A0A840TVR7_9BACT</name>
<dbReference type="CDD" id="cd06267">
    <property type="entry name" value="PBP1_LacI_sugar_binding-like"/>
    <property type="match status" value="1"/>
</dbReference>
<dbReference type="InterPro" id="IPR028082">
    <property type="entry name" value="Peripla_BP_I"/>
</dbReference>
<dbReference type="RefSeq" id="WP_184174023.1">
    <property type="nucleotide sequence ID" value="NZ_JACHGF010000003.1"/>
</dbReference>